<evidence type="ECO:0000256" key="2">
    <source>
        <dbReference type="ARBA" id="ARBA00022723"/>
    </source>
</evidence>
<dbReference type="Proteomes" id="UP000651057">
    <property type="component" value="Unassembled WGS sequence"/>
</dbReference>
<dbReference type="InterPro" id="IPR013785">
    <property type="entry name" value="Aldolase_TIM"/>
</dbReference>
<keyword evidence="6" id="KW-1185">Reference proteome</keyword>
<keyword evidence="2" id="KW-0479">Metal-binding</keyword>
<dbReference type="InterPro" id="IPR000891">
    <property type="entry name" value="PYR_CT"/>
</dbReference>
<gene>
    <name evidence="5" type="ORF">JJQ60_11525</name>
</gene>
<dbReference type="GO" id="GO:0046951">
    <property type="term" value="P:ketone body biosynthetic process"/>
    <property type="evidence" value="ECO:0007669"/>
    <property type="project" value="TreeGrafter"/>
</dbReference>
<dbReference type="Pfam" id="PF00682">
    <property type="entry name" value="HMGL-like"/>
    <property type="match status" value="1"/>
</dbReference>
<dbReference type="Gene3D" id="3.20.20.70">
    <property type="entry name" value="Aldolase class I"/>
    <property type="match status" value="1"/>
</dbReference>
<feature type="domain" description="Pyruvate carboxyltransferase" evidence="4">
    <location>
        <begin position="4"/>
        <end position="268"/>
    </location>
</feature>
<dbReference type="PROSITE" id="PS50991">
    <property type="entry name" value="PYR_CT"/>
    <property type="match status" value="1"/>
</dbReference>
<evidence type="ECO:0000313" key="6">
    <source>
        <dbReference type="Proteomes" id="UP000651057"/>
    </source>
</evidence>
<dbReference type="PANTHER" id="PTHR42738:SF7">
    <property type="entry name" value="HYDROXYMETHYLGLUTARYL-COA LYASE"/>
    <property type="match status" value="1"/>
</dbReference>
<dbReference type="CDD" id="cd07938">
    <property type="entry name" value="DRE_TIM_HMGL"/>
    <property type="match status" value="1"/>
</dbReference>
<dbReference type="AlphaFoldDB" id="A0A936ZYC9"/>
<protein>
    <submittedName>
        <fullName evidence="5">Hydroxymethylglutaryl-CoA lyase</fullName>
    </submittedName>
</protein>
<keyword evidence="3 5" id="KW-0456">Lyase</keyword>
<dbReference type="GO" id="GO:0006552">
    <property type="term" value="P:L-leucine catabolic process"/>
    <property type="evidence" value="ECO:0007669"/>
    <property type="project" value="TreeGrafter"/>
</dbReference>
<dbReference type="InterPro" id="IPR043594">
    <property type="entry name" value="HMGL"/>
</dbReference>
<accession>A0A936ZYC9</accession>
<organism evidence="5 6">
    <name type="scientific">Aquimarina mytili</name>
    <dbReference type="NCBI Taxonomy" id="874423"/>
    <lineage>
        <taxon>Bacteria</taxon>
        <taxon>Pseudomonadati</taxon>
        <taxon>Bacteroidota</taxon>
        <taxon>Flavobacteriia</taxon>
        <taxon>Flavobacteriales</taxon>
        <taxon>Flavobacteriaceae</taxon>
        <taxon>Aquimarina</taxon>
    </lineage>
</organism>
<dbReference type="EMBL" id="JAERQJ010000004">
    <property type="protein sequence ID" value="MBL0684150.1"/>
    <property type="molecule type" value="Genomic_DNA"/>
</dbReference>
<dbReference type="PANTHER" id="PTHR42738">
    <property type="entry name" value="HYDROXYMETHYLGLUTARYL-COA LYASE"/>
    <property type="match status" value="1"/>
</dbReference>
<evidence type="ECO:0000259" key="4">
    <source>
        <dbReference type="PROSITE" id="PS50991"/>
    </source>
</evidence>
<reference evidence="5" key="1">
    <citation type="submission" date="2021-01" db="EMBL/GenBank/DDBJ databases">
        <authorList>
            <person name="Zhong Y.L."/>
        </authorList>
    </citation>
    <scope>NUCLEOTIDE SEQUENCE</scope>
    <source>
        <strain evidence="5">KCTC 23302</strain>
    </source>
</reference>
<name>A0A936ZYC9_9FLAO</name>
<evidence type="ECO:0000256" key="1">
    <source>
        <dbReference type="ARBA" id="ARBA00009405"/>
    </source>
</evidence>
<sequence>MAEKVKIIECPRDAMQGIKEFIPTEKKVQYIQSLLRCGFDTIDFGSFVSPKAIPQMVDTAKVLSQLDLSNTESKLLAIIANVRGANDASQHPEIDYLGYPFSISENFQMRNTHKTIAESVETLQEILNIADRVNKKVVAYLSMGFGNPYGDPWDVDIVGEWTEKLSGMGVKILSLSDTVGTSTPKIIDYLFSNLIPKYPKIEFGAHLHTTPTTWHEKVDAAYKAGCRRFDGAIQGFGGCPMAKDELTGNMPTERMISYFTSVKAETNVRPMSFESSYNEASKIFLEYH</sequence>
<proteinExistence type="inferred from homology"/>
<evidence type="ECO:0000256" key="3">
    <source>
        <dbReference type="ARBA" id="ARBA00023239"/>
    </source>
</evidence>
<dbReference type="GO" id="GO:0046872">
    <property type="term" value="F:metal ion binding"/>
    <property type="evidence" value="ECO:0007669"/>
    <property type="project" value="UniProtKB-KW"/>
</dbReference>
<dbReference type="GO" id="GO:0004419">
    <property type="term" value="F:hydroxymethylglutaryl-CoA lyase activity"/>
    <property type="evidence" value="ECO:0007669"/>
    <property type="project" value="TreeGrafter"/>
</dbReference>
<dbReference type="RefSeq" id="WP_201919860.1">
    <property type="nucleotide sequence ID" value="NZ_BAABAX010000003.1"/>
</dbReference>
<dbReference type="SUPFAM" id="SSF51569">
    <property type="entry name" value="Aldolase"/>
    <property type="match status" value="1"/>
</dbReference>
<comment type="caution">
    <text evidence="5">The sequence shown here is derived from an EMBL/GenBank/DDBJ whole genome shotgun (WGS) entry which is preliminary data.</text>
</comment>
<evidence type="ECO:0000313" key="5">
    <source>
        <dbReference type="EMBL" id="MBL0684150.1"/>
    </source>
</evidence>
<comment type="similarity">
    <text evidence="1">Belongs to the HMG-CoA lyase family.</text>
</comment>